<dbReference type="KEGG" id="hgr:DW355_05575"/>
<dbReference type="EMBL" id="CP031395">
    <property type="protein sequence ID" value="QBK06392.1"/>
    <property type="molecule type" value="Genomic_DNA"/>
</dbReference>
<protein>
    <recommendedName>
        <fullName evidence="4">DUF4149 domain-containing protein</fullName>
    </recommendedName>
</protein>
<evidence type="ECO:0000313" key="2">
    <source>
        <dbReference type="EMBL" id="QBK06392.1"/>
    </source>
</evidence>
<keyword evidence="1" id="KW-0472">Membrane</keyword>
<organism evidence="2 3">
    <name type="scientific">Hylemonella gracilis</name>
    <dbReference type="NCBI Taxonomy" id="80880"/>
    <lineage>
        <taxon>Bacteria</taxon>
        <taxon>Pseudomonadati</taxon>
        <taxon>Pseudomonadota</taxon>
        <taxon>Betaproteobacteria</taxon>
        <taxon>Burkholderiales</taxon>
        <taxon>Comamonadaceae</taxon>
        <taxon>Hylemonella</taxon>
    </lineage>
</organism>
<dbReference type="OrthoDB" id="8820893at2"/>
<keyword evidence="1" id="KW-0812">Transmembrane</keyword>
<evidence type="ECO:0000313" key="3">
    <source>
        <dbReference type="Proteomes" id="UP000292939"/>
    </source>
</evidence>
<reference evidence="2 3" key="1">
    <citation type="submission" date="2018-07" db="EMBL/GenBank/DDBJ databases">
        <title>Exploring interactions and the metabolic potential of the ultra-small soil bacteria Hylemonella gracilis.</title>
        <authorList>
            <person name="Tyc O."/>
            <person name="Kulkarni P."/>
            <person name="Gawehns F."/>
            <person name="Hundscheid M."/>
            <person name="Zweers H."/>
            <person name="Garbeva P."/>
        </authorList>
    </citation>
    <scope>NUCLEOTIDE SEQUENCE [LARGE SCALE GENOMIC DNA]</scope>
    <source>
        <strain evidence="2 3">NS1</strain>
    </source>
</reference>
<evidence type="ECO:0000256" key="1">
    <source>
        <dbReference type="SAM" id="Phobius"/>
    </source>
</evidence>
<feature type="transmembrane region" description="Helical" evidence="1">
    <location>
        <begin position="43"/>
        <end position="66"/>
    </location>
</feature>
<sequence>MMSFAIYPAFFFTVVVLVTNAYFLMGGLPLLILKHDIPLDARFVRSFFNVYYGVAFWAALCAFASFALWGRFAFAMGIAIMAIVAILLRRHLLPVMQRLGTQIEANDGKATQRFRQVHAMALLISFVQLVVLVWGTIRLSQQV</sequence>
<accession>A0A4P6UMB7</accession>
<feature type="transmembrane region" description="Helical" evidence="1">
    <location>
        <begin position="72"/>
        <end position="88"/>
    </location>
</feature>
<evidence type="ECO:0008006" key="4">
    <source>
        <dbReference type="Google" id="ProtNLM"/>
    </source>
</evidence>
<feature type="transmembrane region" description="Helical" evidence="1">
    <location>
        <begin position="119"/>
        <end position="137"/>
    </location>
</feature>
<keyword evidence="1" id="KW-1133">Transmembrane helix</keyword>
<feature type="transmembrane region" description="Helical" evidence="1">
    <location>
        <begin position="6"/>
        <end position="31"/>
    </location>
</feature>
<gene>
    <name evidence="2" type="ORF">DW355_05575</name>
</gene>
<dbReference type="Proteomes" id="UP000292939">
    <property type="component" value="Chromosome"/>
</dbReference>
<proteinExistence type="predicted"/>
<dbReference type="AlphaFoldDB" id="A0A4P6UMB7"/>
<name>A0A4P6UMB7_9BURK</name>